<gene>
    <name evidence="1" type="ORF">C441_04549</name>
</gene>
<keyword evidence="2" id="KW-1185">Reference proteome</keyword>
<name>M0IL77_9EURY</name>
<sequence length="78" mass="9202">MQTSLAASAWSSGRARSVDREYTRVVTEHRQSVETVRCPICEKHRDDWSEQKTSAHYRREDHTWAALEAAMKRRRGER</sequence>
<proteinExistence type="predicted"/>
<dbReference type="EMBL" id="AOLM01000007">
    <property type="protein sequence ID" value="ELZ96608.1"/>
    <property type="molecule type" value="Genomic_DNA"/>
</dbReference>
<protein>
    <submittedName>
        <fullName evidence="1">Uncharacterized protein</fullName>
    </submittedName>
</protein>
<comment type="caution">
    <text evidence="1">The sequence shown here is derived from an EMBL/GenBank/DDBJ whole genome shotgun (WGS) entry which is preliminary data.</text>
</comment>
<dbReference type="Proteomes" id="UP000011508">
    <property type="component" value="Unassembled WGS sequence"/>
</dbReference>
<dbReference type="PATRIC" id="fig|662480.6.peg.884"/>
<evidence type="ECO:0000313" key="1">
    <source>
        <dbReference type="EMBL" id="ELZ96608.1"/>
    </source>
</evidence>
<organism evidence="1 2">
    <name type="scientific">Haloferax sulfurifontis ATCC BAA-897</name>
    <dbReference type="NCBI Taxonomy" id="662480"/>
    <lineage>
        <taxon>Archaea</taxon>
        <taxon>Methanobacteriati</taxon>
        <taxon>Methanobacteriota</taxon>
        <taxon>Stenosarchaea group</taxon>
        <taxon>Halobacteria</taxon>
        <taxon>Halobacteriales</taxon>
        <taxon>Haloferacaceae</taxon>
        <taxon>Haloferax</taxon>
    </lineage>
</organism>
<reference evidence="1 2" key="1">
    <citation type="journal article" date="2014" name="PLoS Genet.">
        <title>Phylogenetically driven sequencing of extremely halophilic archaea reveals strategies for static and dynamic osmo-response.</title>
        <authorList>
            <person name="Becker E.A."/>
            <person name="Seitzer P.M."/>
            <person name="Tritt A."/>
            <person name="Larsen D."/>
            <person name="Krusor M."/>
            <person name="Yao A.I."/>
            <person name="Wu D."/>
            <person name="Madern D."/>
            <person name="Eisen J.A."/>
            <person name="Darling A.E."/>
            <person name="Facciotti M.T."/>
        </authorList>
    </citation>
    <scope>NUCLEOTIDE SEQUENCE [LARGE SCALE GENOMIC DNA]</scope>
    <source>
        <strain evidence="1 2">ATCC BAA-897</strain>
    </source>
</reference>
<dbReference type="AlphaFoldDB" id="M0IL77"/>
<accession>M0IL77</accession>
<evidence type="ECO:0000313" key="2">
    <source>
        <dbReference type="Proteomes" id="UP000011508"/>
    </source>
</evidence>